<gene>
    <name evidence="3" type="ORF">Murmansk-184</name>
</gene>
<dbReference type="EMBL" id="MF001304">
    <property type="protein sequence ID" value="AST09379.1"/>
    <property type="molecule type" value="Genomic_DNA"/>
</dbReference>
<dbReference type="SUPFAM" id="SSF56574">
    <property type="entry name" value="Serpins"/>
    <property type="match status" value="1"/>
</dbReference>
<dbReference type="Pfam" id="PF00079">
    <property type="entry name" value="Serpin"/>
    <property type="match status" value="1"/>
</dbReference>
<dbReference type="InterPro" id="IPR036186">
    <property type="entry name" value="Serpin_sf"/>
</dbReference>
<name>A0A223FN22_9POXV</name>
<dbReference type="GO" id="GO:0004867">
    <property type="term" value="F:serine-type endopeptidase inhibitor activity"/>
    <property type="evidence" value="ECO:0007669"/>
    <property type="project" value="InterPro"/>
</dbReference>
<dbReference type="InterPro" id="IPR042185">
    <property type="entry name" value="Serpin_sf_2"/>
</dbReference>
<sequence>MDIFREIASSKKGDNIFISPASISSLLKIFYEGASGSTAEKLAKYVEDDSDYTPSRGFATESRLYARESIDFKDDYAKKMMDKIVKVDFFNKSDEVKDNINDWVNKFTNGKINPLFVDPLSNHTKMLGVNVTYFKAKWLYSFPKNNTFTDNFYVSKTDTVPVSMMNVNEVFRYGHEKESFGSFSIIEIPYIGNTNMVVILPDETDGLEQVEKNLTVNNINKWCNNTKENEIDLYLPKFTSNVESYDLIQVFTKLGIGDIFSDGDFSNMTDTSVYIDELIHKTYIDVNEDYTEAASATYSLVVDCGTVAKKFHANHPFTYIIRQTNGKILFVGRFCSPKK</sequence>
<comment type="similarity">
    <text evidence="1">Belongs to the serpin family.</text>
</comment>
<protein>
    <submittedName>
        <fullName evidence="3">SPI-2</fullName>
    </submittedName>
</protein>
<dbReference type="InterPro" id="IPR042178">
    <property type="entry name" value="Serpin_sf_1"/>
</dbReference>
<dbReference type="CDD" id="cd19583">
    <property type="entry name" value="serpinN_SPI-1_SPI-2"/>
    <property type="match status" value="1"/>
</dbReference>
<dbReference type="InterPro" id="IPR000215">
    <property type="entry name" value="Serpin_fam"/>
</dbReference>
<dbReference type="SMART" id="SM00093">
    <property type="entry name" value="SERPIN"/>
    <property type="match status" value="1"/>
</dbReference>
<evidence type="ECO:0000313" key="4">
    <source>
        <dbReference type="Proteomes" id="UP000217350"/>
    </source>
</evidence>
<evidence type="ECO:0000259" key="2">
    <source>
        <dbReference type="SMART" id="SM00093"/>
    </source>
</evidence>
<proteinExistence type="inferred from homology"/>
<feature type="domain" description="Serpin" evidence="2">
    <location>
        <begin position="1"/>
        <end position="337"/>
    </location>
</feature>
<dbReference type="Gene3D" id="1.10.287.580">
    <property type="entry name" value="Helix hairpin bin"/>
    <property type="match status" value="1"/>
</dbReference>
<dbReference type="Gene3D" id="3.30.497.10">
    <property type="entry name" value="Antithrombin, subunit I, domain 2"/>
    <property type="match status" value="1"/>
</dbReference>
<accession>A0A223FN22</accession>
<evidence type="ECO:0000313" key="3">
    <source>
        <dbReference type="EMBL" id="AST09379.1"/>
    </source>
</evidence>
<dbReference type="PANTHER" id="PTHR11461">
    <property type="entry name" value="SERINE PROTEASE INHIBITOR, SERPIN"/>
    <property type="match status" value="1"/>
</dbReference>
<keyword evidence="4" id="KW-1185">Reference proteome</keyword>
<dbReference type="InterPro" id="IPR023796">
    <property type="entry name" value="Serpin_dom"/>
</dbReference>
<dbReference type="PANTHER" id="PTHR11461:SF211">
    <property type="entry name" value="GH10112P-RELATED"/>
    <property type="match status" value="1"/>
</dbReference>
<reference evidence="3" key="1">
    <citation type="journal article" date="2017" name="Virus Genes">
        <title>Two novel poxviruses with unusual genome rearrangements: NY_014 and Murmansk.</title>
        <authorList>
            <person name="Smithson C."/>
            <person name="Meyer H."/>
            <person name="Gigante C.M."/>
            <person name="Gao J."/>
            <person name="Zhao H."/>
            <person name="Batra D."/>
            <person name="Damon I."/>
            <person name="Upton C."/>
            <person name="Li Y."/>
        </authorList>
    </citation>
    <scope>NUCLEOTIDE SEQUENCE [LARGE SCALE GENOMIC DNA]</scope>
    <source>
        <strain evidence="3">LEIV-11411</strain>
    </source>
</reference>
<dbReference type="Gene3D" id="2.30.39.10">
    <property type="entry name" value="Alpha-1-antitrypsin, domain 1"/>
    <property type="match status" value="1"/>
</dbReference>
<dbReference type="OrthoDB" id="14126at10239"/>
<dbReference type="Proteomes" id="UP000217350">
    <property type="component" value="Segment"/>
</dbReference>
<organism evidence="3">
    <name type="scientific">Murmansk poxvirus</name>
    <dbReference type="NCBI Taxonomy" id="2025359"/>
    <lineage>
        <taxon>Viruses</taxon>
        <taxon>Varidnaviria</taxon>
        <taxon>Bamfordvirae</taxon>
        <taxon>Nucleocytoviricota</taxon>
        <taxon>Pokkesviricetes</taxon>
        <taxon>Chitovirales</taxon>
        <taxon>Poxviridae</taxon>
        <taxon>Chordopoxvirinae</taxon>
        <taxon>Centapoxvirus</taxon>
        <taxon>Centapoxvirus microtuspox</taxon>
        <taxon>Murmansk microtuspox virus</taxon>
    </lineage>
</organism>
<dbReference type="GO" id="GO:0005615">
    <property type="term" value="C:extracellular space"/>
    <property type="evidence" value="ECO:0007669"/>
    <property type="project" value="InterPro"/>
</dbReference>
<evidence type="ECO:0000256" key="1">
    <source>
        <dbReference type="RuleBase" id="RU000411"/>
    </source>
</evidence>